<gene>
    <name evidence="2" type="ORF">SHERM_26167</name>
</gene>
<dbReference type="AlphaFoldDB" id="A0A9N7NBE6"/>
<dbReference type="PANTHER" id="PTHR34947">
    <property type="entry name" value="TRANSMEMBRANE PROTEIN"/>
    <property type="match status" value="1"/>
</dbReference>
<sequence>MFLVCNGILVILAKNLRLDSSSSDVVQITEMPLEDVEQVDYSPTSIGMLEARPVWILIEEPPKMLSKEGEDNRENAGTLMENDNNNDVKIVEDLEANQPTSLELHETEVRACLGRESEEYWEEEDELDTSSNEMDVVISDVHVSTEELNMKFEEFIRKMKEELRIEARNTMIEAL</sequence>
<name>A0A9N7NBE6_STRHE</name>
<accession>A0A9N7NBE6</accession>
<protein>
    <submittedName>
        <fullName evidence="2">Uncharacterized protein</fullName>
    </submittedName>
</protein>
<evidence type="ECO:0000313" key="3">
    <source>
        <dbReference type="Proteomes" id="UP001153555"/>
    </source>
</evidence>
<organism evidence="2 3">
    <name type="scientific">Striga hermonthica</name>
    <name type="common">Purple witchweed</name>
    <name type="synonym">Buchnera hermonthica</name>
    <dbReference type="NCBI Taxonomy" id="68872"/>
    <lineage>
        <taxon>Eukaryota</taxon>
        <taxon>Viridiplantae</taxon>
        <taxon>Streptophyta</taxon>
        <taxon>Embryophyta</taxon>
        <taxon>Tracheophyta</taxon>
        <taxon>Spermatophyta</taxon>
        <taxon>Magnoliopsida</taxon>
        <taxon>eudicotyledons</taxon>
        <taxon>Gunneridae</taxon>
        <taxon>Pentapetalae</taxon>
        <taxon>asterids</taxon>
        <taxon>lamiids</taxon>
        <taxon>Lamiales</taxon>
        <taxon>Orobanchaceae</taxon>
        <taxon>Buchnereae</taxon>
        <taxon>Striga</taxon>
    </lineage>
</organism>
<comment type="caution">
    <text evidence="2">The sequence shown here is derived from an EMBL/GenBank/DDBJ whole genome shotgun (WGS) entry which is preliminary data.</text>
</comment>
<dbReference type="OrthoDB" id="1303733at2759"/>
<dbReference type="Proteomes" id="UP001153555">
    <property type="component" value="Unassembled WGS sequence"/>
</dbReference>
<dbReference type="EMBL" id="CACSLK010027831">
    <property type="protein sequence ID" value="CAA0830778.1"/>
    <property type="molecule type" value="Genomic_DNA"/>
</dbReference>
<evidence type="ECO:0000313" key="2">
    <source>
        <dbReference type="EMBL" id="CAA0830778.1"/>
    </source>
</evidence>
<proteinExistence type="predicted"/>
<dbReference type="PANTHER" id="PTHR34947:SF3">
    <property type="entry name" value="TRANSMEMBRANE PROTEIN"/>
    <property type="match status" value="1"/>
</dbReference>
<evidence type="ECO:0000256" key="1">
    <source>
        <dbReference type="SAM" id="MobiDB-lite"/>
    </source>
</evidence>
<keyword evidence="3" id="KW-1185">Reference proteome</keyword>
<reference evidence="2" key="1">
    <citation type="submission" date="2019-12" db="EMBL/GenBank/DDBJ databases">
        <authorList>
            <person name="Scholes J."/>
        </authorList>
    </citation>
    <scope>NUCLEOTIDE SEQUENCE</scope>
</reference>
<feature type="region of interest" description="Disordered" evidence="1">
    <location>
        <begin position="66"/>
        <end position="85"/>
    </location>
</feature>